<dbReference type="AlphaFoldDB" id="A0A8D6PWS5"/>
<evidence type="ECO:0000256" key="12">
    <source>
        <dbReference type="PIRSR" id="PIRSR004976-50"/>
    </source>
</evidence>
<feature type="binding site" evidence="12">
    <location>
        <position position="3"/>
    </location>
    <ligand>
        <name>Zn(2+)</name>
        <dbReference type="ChEBI" id="CHEBI:29105"/>
        <label>1</label>
    </ligand>
</feature>
<keyword evidence="10" id="KW-0408">Iron</keyword>
<feature type="binding site" evidence="12">
    <location>
        <position position="280"/>
    </location>
    <ligand>
        <name>Zn(2+)</name>
        <dbReference type="ChEBI" id="CHEBI:29105"/>
        <label>2</label>
    </ligand>
</feature>
<protein>
    <submittedName>
        <fullName evidence="16">Putative sulfurtransferase</fullName>
        <ecNumber evidence="16">2.8.1.-</ecNumber>
    </submittedName>
</protein>
<dbReference type="RefSeq" id="WP_214399313.1">
    <property type="nucleotide sequence ID" value="NZ_LR792632.1"/>
</dbReference>
<dbReference type="InterPro" id="IPR000541">
    <property type="entry name" value="Ncs6/Tuc1/Ctu1"/>
</dbReference>
<dbReference type="Pfam" id="PF22082">
    <property type="entry name" value="TtuA_LIM_N"/>
    <property type="match status" value="1"/>
</dbReference>
<dbReference type="EC" id="2.8.1.-" evidence="16"/>
<evidence type="ECO:0000256" key="4">
    <source>
        <dbReference type="ARBA" id="ARBA00022679"/>
    </source>
</evidence>
<dbReference type="GO" id="GO:0002143">
    <property type="term" value="P:tRNA wobble position uridine thiolation"/>
    <property type="evidence" value="ECO:0007669"/>
    <property type="project" value="TreeGrafter"/>
</dbReference>
<feature type="binding site" evidence="12">
    <location>
        <position position="25"/>
    </location>
    <ligand>
        <name>Zn(2+)</name>
        <dbReference type="ChEBI" id="CHEBI:29105"/>
        <label>1</label>
    </ligand>
</feature>
<evidence type="ECO:0000313" key="16">
    <source>
        <dbReference type="EMBL" id="CAB3288860.1"/>
    </source>
</evidence>
<dbReference type="FunFam" id="3.40.50.620:FF:000174">
    <property type="entry name" value="ATPase, PP-loop superfamily"/>
    <property type="match status" value="1"/>
</dbReference>
<feature type="binding site" evidence="13">
    <location>
        <begin position="52"/>
        <end position="54"/>
    </location>
    <ligand>
        <name>ATP</name>
        <dbReference type="ChEBI" id="CHEBI:30616"/>
    </ligand>
</feature>
<dbReference type="EMBL" id="LR792632">
    <property type="protein sequence ID" value="CAB3288860.1"/>
    <property type="molecule type" value="Genomic_DNA"/>
</dbReference>
<dbReference type="PIRSF" id="PIRSF004976">
    <property type="entry name" value="ATPase_YdaO"/>
    <property type="match status" value="1"/>
</dbReference>
<keyword evidence="11" id="KW-0411">Iron-sulfur</keyword>
<evidence type="ECO:0000256" key="9">
    <source>
        <dbReference type="ARBA" id="ARBA00022842"/>
    </source>
</evidence>
<sequence>MKCDYCGNEAFYYQRYSNKHICKECFKKDIERRVKKVLGRKIIKNNVKIGIGISGGKDSLVMAHILKKLFKHIPNAKLICFFVDEGIKDFRETAKFYVEDFCKKNKLKLKIIKFKDEIGYTLDEIVKNNYLKELNIGKPCSFCGVVRRYLLNKYALKERCDYLAIGHNLDDFCQTIIMNYIEGNIKNIIQFGKEIDDDKFVKRIKPLKLIPEDEVKIYADINKIEYQKDPCPYSSISYRHKIKEIIKILEEEKPGIKFSILKGYEKLLKYIEFKEDIKKCKICSYPCSGEICKVCLWLKKLEQLNKINKN</sequence>
<dbReference type="Gene3D" id="3.40.50.620">
    <property type="entry name" value="HUPs"/>
    <property type="match status" value="1"/>
</dbReference>
<feature type="binding site" evidence="13">
    <location>
        <position position="166"/>
    </location>
    <ligand>
        <name>ATP</name>
        <dbReference type="ChEBI" id="CHEBI:30616"/>
    </ligand>
</feature>
<dbReference type="PANTHER" id="PTHR11807:SF12">
    <property type="entry name" value="CYTOPLASMIC TRNA 2-THIOLATION PROTEIN 1"/>
    <property type="match status" value="1"/>
</dbReference>
<accession>A0A8D6PWS5</accession>
<dbReference type="PANTHER" id="PTHR11807">
    <property type="entry name" value="ATPASES OF THE PP SUPERFAMILY-RELATED"/>
    <property type="match status" value="1"/>
</dbReference>
<feature type="binding site" evidence="12">
    <location>
        <position position="295"/>
    </location>
    <ligand>
        <name>Zn(2+)</name>
        <dbReference type="ChEBI" id="CHEBI:29105"/>
        <label>2</label>
    </ligand>
</feature>
<evidence type="ECO:0000256" key="1">
    <source>
        <dbReference type="ARBA" id="ARBA00001946"/>
    </source>
</evidence>
<feature type="binding site" evidence="12">
    <location>
        <position position="22"/>
    </location>
    <ligand>
        <name>Zn(2+)</name>
        <dbReference type="ChEBI" id="CHEBI:29105"/>
        <label>1</label>
    </ligand>
</feature>
<keyword evidence="8 13" id="KW-0067">ATP-binding</keyword>
<evidence type="ECO:0000313" key="17">
    <source>
        <dbReference type="Proteomes" id="UP000679213"/>
    </source>
</evidence>
<dbReference type="GO" id="GO:0002144">
    <property type="term" value="C:cytosolic tRNA wobble base thiouridylase complex"/>
    <property type="evidence" value="ECO:0007669"/>
    <property type="project" value="TreeGrafter"/>
</dbReference>
<dbReference type="Proteomes" id="UP000679213">
    <property type="component" value="Chromosome I"/>
</dbReference>
<evidence type="ECO:0000256" key="10">
    <source>
        <dbReference type="ARBA" id="ARBA00023004"/>
    </source>
</evidence>
<dbReference type="GO" id="GO:0000049">
    <property type="term" value="F:tRNA binding"/>
    <property type="evidence" value="ECO:0007669"/>
    <property type="project" value="InterPro"/>
</dbReference>
<dbReference type="InterPro" id="IPR011063">
    <property type="entry name" value="TilS/TtcA_N"/>
</dbReference>
<dbReference type="GO" id="GO:0005524">
    <property type="term" value="F:ATP binding"/>
    <property type="evidence" value="ECO:0007669"/>
    <property type="project" value="UniProtKB-KW"/>
</dbReference>
<dbReference type="SUPFAM" id="SSF52402">
    <property type="entry name" value="Adenine nucleotide alpha hydrolases-like"/>
    <property type="match status" value="1"/>
</dbReference>
<dbReference type="PROSITE" id="PS01263">
    <property type="entry name" value="UPF0021"/>
    <property type="match status" value="1"/>
</dbReference>
<feature type="domain" description="2-thiouridine synthetase TtuA-like N-terminal LIM" evidence="15">
    <location>
        <begin position="2"/>
        <end position="26"/>
    </location>
</feature>
<evidence type="ECO:0000256" key="3">
    <source>
        <dbReference type="ARBA" id="ARBA00022485"/>
    </source>
</evidence>
<organism evidence="16 17">
    <name type="scientific">Methanocaldococcus lauensis</name>
    <dbReference type="NCBI Taxonomy" id="2546128"/>
    <lineage>
        <taxon>Archaea</taxon>
        <taxon>Methanobacteriati</taxon>
        <taxon>Methanobacteriota</taxon>
        <taxon>Methanomada group</taxon>
        <taxon>Methanococci</taxon>
        <taxon>Methanococcales</taxon>
        <taxon>Methanocaldococcaceae</taxon>
        <taxon>Methanocaldococcus</taxon>
    </lineage>
</organism>
<feature type="binding site" evidence="13">
    <location>
        <position position="171"/>
    </location>
    <ligand>
        <name>ATP</name>
        <dbReference type="ChEBI" id="CHEBI:30616"/>
    </ligand>
</feature>
<keyword evidence="7 12" id="KW-0862">Zinc</keyword>
<dbReference type="GeneID" id="65883736"/>
<dbReference type="NCBIfam" id="TIGR00269">
    <property type="entry name" value="TIGR00269 family protein"/>
    <property type="match status" value="1"/>
</dbReference>
<evidence type="ECO:0000256" key="7">
    <source>
        <dbReference type="ARBA" id="ARBA00022833"/>
    </source>
</evidence>
<dbReference type="GO" id="GO:0051539">
    <property type="term" value="F:4 iron, 4 sulfur cluster binding"/>
    <property type="evidence" value="ECO:0007669"/>
    <property type="project" value="UniProtKB-KW"/>
</dbReference>
<evidence type="ECO:0000256" key="6">
    <source>
        <dbReference type="ARBA" id="ARBA00022741"/>
    </source>
</evidence>
<comment type="cofactor">
    <cofactor evidence="1">
        <name>Mg(2+)</name>
        <dbReference type="ChEBI" id="CHEBI:18420"/>
    </cofactor>
</comment>
<evidence type="ECO:0000256" key="8">
    <source>
        <dbReference type="ARBA" id="ARBA00022840"/>
    </source>
</evidence>
<evidence type="ECO:0000259" key="14">
    <source>
        <dbReference type="Pfam" id="PF01171"/>
    </source>
</evidence>
<reference evidence="16 17" key="1">
    <citation type="submission" date="2020-04" db="EMBL/GenBank/DDBJ databases">
        <authorList>
            <consortium name="Genoscope - CEA"/>
            <person name="William W."/>
        </authorList>
    </citation>
    <scope>NUCLEOTIDE SEQUENCE [LARGE SCALE GENOMIC DNA]</scope>
    <source>
        <strain evidence="16 17">SG7</strain>
    </source>
</reference>
<name>A0A8D6PWS5_9EURY</name>
<dbReference type="InterPro" id="IPR014729">
    <property type="entry name" value="Rossmann-like_a/b/a_fold"/>
</dbReference>
<feature type="binding site" evidence="12">
    <location>
        <position position="292"/>
    </location>
    <ligand>
        <name>Zn(2+)</name>
        <dbReference type="ChEBI" id="CHEBI:29105"/>
        <label>2</label>
    </ligand>
</feature>
<feature type="domain" description="tRNA(Ile)-lysidine/2-thiocytidine synthase N-terminal" evidence="14">
    <location>
        <begin position="49"/>
        <end position="240"/>
    </location>
</feature>
<evidence type="ECO:0000256" key="5">
    <source>
        <dbReference type="ARBA" id="ARBA00022723"/>
    </source>
</evidence>
<comment type="cofactor">
    <cofactor evidence="2">
        <name>[4Fe-4S] cluster</name>
        <dbReference type="ChEBI" id="CHEBI:49883"/>
    </cofactor>
</comment>
<feature type="binding site" evidence="12">
    <location>
        <position position="283"/>
    </location>
    <ligand>
        <name>Zn(2+)</name>
        <dbReference type="ChEBI" id="CHEBI:29105"/>
        <label>2</label>
    </ligand>
</feature>
<keyword evidence="6 13" id="KW-0547">Nucleotide-binding</keyword>
<evidence type="ECO:0000256" key="11">
    <source>
        <dbReference type="ARBA" id="ARBA00023014"/>
    </source>
</evidence>
<feature type="binding site" evidence="12">
    <location>
        <position position="6"/>
    </location>
    <ligand>
        <name>Zn(2+)</name>
        <dbReference type="ChEBI" id="CHEBI:29105"/>
        <label>1</label>
    </ligand>
</feature>
<evidence type="ECO:0000259" key="15">
    <source>
        <dbReference type="Pfam" id="PF22082"/>
    </source>
</evidence>
<dbReference type="GO" id="GO:0016740">
    <property type="term" value="F:transferase activity"/>
    <property type="evidence" value="ECO:0007669"/>
    <property type="project" value="UniProtKB-KW"/>
</dbReference>
<keyword evidence="9" id="KW-0460">Magnesium</keyword>
<proteinExistence type="predicted"/>
<feature type="binding site" evidence="13">
    <location>
        <position position="83"/>
    </location>
    <ligand>
        <name>ATP</name>
        <dbReference type="ChEBI" id="CHEBI:30616"/>
    </ligand>
</feature>
<feature type="binding site" evidence="13">
    <location>
        <position position="58"/>
    </location>
    <ligand>
        <name>ATP</name>
        <dbReference type="ChEBI" id="CHEBI:30616"/>
    </ligand>
</feature>
<dbReference type="InterPro" id="IPR020554">
    <property type="entry name" value="UPF0021_CS"/>
</dbReference>
<keyword evidence="17" id="KW-1185">Reference proteome</keyword>
<keyword evidence="5 12" id="KW-0479">Metal-binding</keyword>
<evidence type="ECO:0000256" key="2">
    <source>
        <dbReference type="ARBA" id="ARBA00001966"/>
    </source>
</evidence>
<keyword evidence="3" id="KW-0004">4Fe-4S</keyword>
<evidence type="ECO:0000256" key="13">
    <source>
        <dbReference type="PIRSR" id="PIRSR004976-51"/>
    </source>
</evidence>
<dbReference type="InterPro" id="IPR054306">
    <property type="entry name" value="TtuA-like_LIM_N"/>
</dbReference>
<gene>
    <name evidence="16" type="ORF">MLAUSG7_0935</name>
</gene>
<keyword evidence="4 16" id="KW-0808">Transferase</keyword>
<dbReference type="KEGG" id="mesg:MLAUSG7_0935"/>
<dbReference type="InterPro" id="IPR035107">
    <property type="entry name" value="tRNA_thiolation_TtcA_Ctu1"/>
</dbReference>
<dbReference type="GO" id="GO:0046872">
    <property type="term" value="F:metal ion binding"/>
    <property type="evidence" value="ECO:0007669"/>
    <property type="project" value="UniProtKB-KW"/>
</dbReference>
<dbReference type="Pfam" id="PF01171">
    <property type="entry name" value="ATP_bind_3"/>
    <property type="match status" value="1"/>
</dbReference>